<dbReference type="InterPro" id="IPR025157">
    <property type="entry name" value="Hemagglutinin_rpt"/>
</dbReference>
<accession>A0A2A2L335</accession>
<dbReference type="EMBL" id="LIAE01007269">
    <property type="protein sequence ID" value="PAV80477.1"/>
    <property type="molecule type" value="Genomic_DNA"/>
</dbReference>
<dbReference type="Proteomes" id="UP000218231">
    <property type="component" value="Unassembled WGS sequence"/>
</dbReference>
<evidence type="ECO:0000313" key="2">
    <source>
        <dbReference type="Proteomes" id="UP000218231"/>
    </source>
</evidence>
<gene>
    <name evidence="1" type="ORF">WR25_15979</name>
</gene>
<dbReference type="OrthoDB" id="5974475at2759"/>
<dbReference type="Pfam" id="PF13332">
    <property type="entry name" value="Fil_haemagg_2"/>
    <property type="match status" value="1"/>
</dbReference>
<comment type="caution">
    <text evidence="1">The sequence shown here is derived from an EMBL/GenBank/DDBJ whole genome shotgun (WGS) entry which is preliminary data.</text>
</comment>
<dbReference type="AlphaFoldDB" id="A0A2A2L335"/>
<keyword evidence="2" id="KW-1185">Reference proteome</keyword>
<evidence type="ECO:0000313" key="1">
    <source>
        <dbReference type="EMBL" id="PAV80477.1"/>
    </source>
</evidence>
<dbReference type="GO" id="GO:0003824">
    <property type="term" value="F:catalytic activity"/>
    <property type="evidence" value="ECO:0007669"/>
    <property type="project" value="UniProtKB-ARBA"/>
</dbReference>
<proteinExistence type="predicted"/>
<sequence>MEVRNSLDLAMTDERLILGNLSRNCSLSLKFKEIDIIGQVSTSKSFRAEAENDVSLQRGAEVKSAGSTELISTKGSINMTAATVQGNDVLLDAAKDVNILAHKTANSRAEASHIKRGDGKEYGKQGRKEAVRIKAGRDVDLYASRVGGKGDVIVQAKGNITTRAATTERSHTTSKRSGLFGMKKKTETTKWTEIDRSSINSGGEEGSITSTATDIHGKDSAYLHAKHDVKLLDLVTRKVTTTDSSSWWGLSNSHSEKTQELSAGTSLVTKSDDPSIIKSDLGNVLIEGSTIDCQGDLQTIAENGRVDFRERVLNTWETTETSGFNPLALSFTAGTTKTRTQQMAGSSVNAKNLEVKANGTETDANVSKGKNSFKVELDKEHDEIKTDTEF</sequence>
<reference evidence="1 2" key="1">
    <citation type="journal article" date="2017" name="Curr. Biol.">
        <title>Genome architecture and evolution of a unichromosomal asexual nematode.</title>
        <authorList>
            <person name="Fradin H."/>
            <person name="Zegar C."/>
            <person name="Gutwein M."/>
            <person name="Lucas J."/>
            <person name="Kovtun M."/>
            <person name="Corcoran D."/>
            <person name="Baugh L.R."/>
            <person name="Kiontke K."/>
            <person name="Gunsalus K."/>
            <person name="Fitch D.H."/>
            <person name="Piano F."/>
        </authorList>
    </citation>
    <scope>NUCLEOTIDE SEQUENCE [LARGE SCALE GENOMIC DNA]</scope>
    <source>
        <strain evidence="1">PF1309</strain>
    </source>
</reference>
<protein>
    <submittedName>
        <fullName evidence="1">Uncharacterized protein</fullName>
    </submittedName>
</protein>
<name>A0A2A2L335_9BILA</name>
<organism evidence="1 2">
    <name type="scientific">Diploscapter pachys</name>
    <dbReference type="NCBI Taxonomy" id="2018661"/>
    <lineage>
        <taxon>Eukaryota</taxon>
        <taxon>Metazoa</taxon>
        <taxon>Ecdysozoa</taxon>
        <taxon>Nematoda</taxon>
        <taxon>Chromadorea</taxon>
        <taxon>Rhabditida</taxon>
        <taxon>Rhabditina</taxon>
        <taxon>Rhabditomorpha</taxon>
        <taxon>Rhabditoidea</taxon>
        <taxon>Rhabditidae</taxon>
        <taxon>Diploscapter</taxon>
    </lineage>
</organism>